<feature type="transmembrane region" description="Helical" evidence="1">
    <location>
        <begin position="43"/>
        <end position="65"/>
    </location>
</feature>
<name>A0A6M0SWH8_CLOBO</name>
<feature type="transmembrane region" description="Helical" evidence="1">
    <location>
        <begin position="86"/>
        <end position="104"/>
    </location>
</feature>
<dbReference type="EMBL" id="SGJP01000002">
    <property type="protein sequence ID" value="NFA59010.1"/>
    <property type="molecule type" value="Genomic_DNA"/>
</dbReference>
<accession>A0A6M0SWH8</accession>
<feature type="transmembrane region" description="Helical" evidence="1">
    <location>
        <begin position="12"/>
        <end position="31"/>
    </location>
</feature>
<reference evidence="2 3" key="1">
    <citation type="submission" date="2019-02" db="EMBL/GenBank/DDBJ databases">
        <title>Genome sequencing of Clostridium botulinum clinical isolates.</title>
        <authorList>
            <person name="Brunt J."/>
            <person name="Van Vliet A.H.M."/>
            <person name="Stringer S.C."/>
            <person name="Grant K.A."/>
            <person name="Carter A.C."/>
            <person name="Peck M.W."/>
        </authorList>
    </citation>
    <scope>NUCLEOTIDE SEQUENCE [LARGE SCALE GENOMIC DNA]</scope>
    <source>
        <strain evidence="2 3">R1125/03</strain>
    </source>
</reference>
<dbReference type="AlphaFoldDB" id="A0A6M0SWH8"/>
<evidence type="ECO:0000313" key="2">
    <source>
        <dbReference type="EMBL" id="NFA59010.1"/>
    </source>
</evidence>
<dbReference type="Proteomes" id="UP000473089">
    <property type="component" value="Unassembled WGS sequence"/>
</dbReference>
<gene>
    <name evidence="2" type="ORF">EXM42_00905</name>
</gene>
<evidence type="ECO:0000313" key="3">
    <source>
        <dbReference type="Proteomes" id="UP000473089"/>
    </source>
</evidence>
<comment type="caution">
    <text evidence="2">The sequence shown here is derived from an EMBL/GenBank/DDBJ whole genome shotgun (WGS) entry which is preliminary data.</text>
</comment>
<keyword evidence="1" id="KW-0472">Membrane</keyword>
<sequence length="299" mass="34939">MNNKRNLQSIRYFYLSILAFNIIYSSIFHLNNNGFNIEFLKDLPMQSVTFFDAHTLIFLVIVIVFEKKINIDEETNTQLNMRIKPLYLVNIFFIAYILVSIFLLKDVNVILSSVVMEIIYIGIILLSKKILSLELTNRQLQWQKACGYIDEDCEESNFLWRFKIWCFPHVNVPFKNRWKGLSRLLYDLALIYGIIISKSNLFLLIPLILLLPDLLSWIEGLLGLQTSLTGICTGITEHHGKNSSIVYHKIYVTDYKNKREITFFVDGPLFIHENLNMTVIHGTFSKRVLYVEGLNLDIR</sequence>
<protein>
    <submittedName>
        <fullName evidence="2">Uncharacterized protein</fullName>
    </submittedName>
</protein>
<keyword evidence="1" id="KW-1133">Transmembrane helix</keyword>
<feature type="transmembrane region" description="Helical" evidence="1">
    <location>
        <begin position="110"/>
        <end position="131"/>
    </location>
</feature>
<evidence type="ECO:0000256" key="1">
    <source>
        <dbReference type="SAM" id="Phobius"/>
    </source>
</evidence>
<organism evidence="2 3">
    <name type="scientific">Clostridium botulinum</name>
    <dbReference type="NCBI Taxonomy" id="1491"/>
    <lineage>
        <taxon>Bacteria</taxon>
        <taxon>Bacillati</taxon>
        <taxon>Bacillota</taxon>
        <taxon>Clostridia</taxon>
        <taxon>Eubacteriales</taxon>
        <taxon>Clostridiaceae</taxon>
        <taxon>Clostridium</taxon>
    </lineage>
</organism>
<keyword evidence="1" id="KW-0812">Transmembrane</keyword>
<feature type="transmembrane region" description="Helical" evidence="1">
    <location>
        <begin position="184"/>
        <end position="208"/>
    </location>
</feature>
<proteinExistence type="predicted"/>